<evidence type="ECO:0000313" key="1">
    <source>
        <dbReference type="EMBL" id="MFD2612394.1"/>
    </source>
</evidence>
<name>A0ABW5PD70_9BACL</name>
<dbReference type="Proteomes" id="UP001597541">
    <property type="component" value="Unassembled WGS sequence"/>
</dbReference>
<proteinExistence type="predicted"/>
<dbReference type="Gene3D" id="1.20.1260.10">
    <property type="match status" value="1"/>
</dbReference>
<dbReference type="InterPro" id="IPR012347">
    <property type="entry name" value="Ferritin-like"/>
</dbReference>
<accession>A0ABW5PD70</accession>
<dbReference type="CDD" id="cd00657">
    <property type="entry name" value="Ferritin_like"/>
    <property type="match status" value="1"/>
</dbReference>
<evidence type="ECO:0008006" key="3">
    <source>
        <dbReference type="Google" id="ProtNLM"/>
    </source>
</evidence>
<organism evidence="1 2">
    <name type="scientific">Paenibacillus gansuensis</name>
    <dbReference type="NCBI Taxonomy" id="306542"/>
    <lineage>
        <taxon>Bacteria</taxon>
        <taxon>Bacillati</taxon>
        <taxon>Bacillota</taxon>
        <taxon>Bacilli</taxon>
        <taxon>Bacillales</taxon>
        <taxon>Paenibacillaceae</taxon>
        <taxon>Paenibacillus</taxon>
    </lineage>
</organism>
<comment type="caution">
    <text evidence="1">The sequence shown here is derived from an EMBL/GenBank/DDBJ whole genome shotgun (WGS) entry which is preliminary data.</text>
</comment>
<keyword evidence="2" id="KW-1185">Reference proteome</keyword>
<dbReference type="InterPro" id="IPR009078">
    <property type="entry name" value="Ferritin-like_SF"/>
</dbReference>
<dbReference type="RefSeq" id="WP_377601924.1">
    <property type="nucleotide sequence ID" value="NZ_JBHUME010000007.1"/>
</dbReference>
<gene>
    <name evidence="1" type="ORF">ACFSUF_08165</name>
</gene>
<reference evidence="2" key="1">
    <citation type="journal article" date="2019" name="Int. J. Syst. Evol. Microbiol.">
        <title>The Global Catalogue of Microorganisms (GCM) 10K type strain sequencing project: providing services to taxonomists for standard genome sequencing and annotation.</title>
        <authorList>
            <consortium name="The Broad Institute Genomics Platform"/>
            <consortium name="The Broad Institute Genome Sequencing Center for Infectious Disease"/>
            <person name="Wu L."/>
            <person name="Ma J."/>
        </authorList>
    </citation>
    <scope>NUCLEOTIDE SEQUENCE [LARGE SCALE GENOMIC DNA]</scope>
    <source>
        <strain evidence="2">KCTC 3950</strain>
    </source>
</reference>
<evidence type="ECO:0000313" key="2">
    <source>
        <dbReference type="Proteomes" id="UP001597541"/>
    </source>
</evidence>
<sequence>MERAARPDNRSAPLLHKFGHSFTGYYRLLAGIREAVYAKAGAAEYYDGLAELAPGSVTQAMLRRMREEERAHLLQLQELYTEMKGKALKLPEALPRPEQFHTGLKEAFVREAEGFRMLRKLVRQVPDPAAKELLHRMLLDELLHASELAFIRF</sequence>
<dbReference type="EMBL" id="JBHUME010000007">
    <property type="protein sequence ID" value="MFD2612394.1"/>
    <property type="molecule type" value="Genomic_DNA"/>
</dbReference>
<protein>
    <recommendedName>
        <fullName evidence="3">Rubrerythrin diiron-binding domain-containing protein</fullName>
    </recommendedName>
</protein>
<dbReference type="SUPFAM" id="SSF47240">
    <property type="entry name" value="Ferritin-like"/>
    <property type="match status" value="1"/>
</dbReference>